<dbReference type="Gene3D" id="3.30.70.250">
    <property type="entry name" value="Malonyl-CoA ACP transacylase, ACP-binding"/>
    <property type="match status" value="1"/>
</dbReference>
<dbReference type="Pfam" id="PF00698">
    <property type="entry name" value="Acyl_transf_1"/>
    <property type="match status" value="1"/>
</dbReference>
<evidence type="ECO:0000313" key="3">
    <source>
        <dbReference type="Proteomes" id="UP001157440"/>
    </source>
</evidence>
<dbReference type="GO" id="GO:0006633">
    <property type="term" value="P:fatty acid biosynthetic process"/>
    <property type="evidence" value="ECO:0007669"/>
    <property type="project" value="TreeGrafter"/>
</dbReference>
<keyword evidence="3" id="KW-1185">Reference proteome</keyword>
<dbReference type="SMART" id="SM00827">
    <property type="entry name" value="PKS_AT"/>
    <property type="match status" value="1"/>
</dbReference>
<dbReference type="EMBL" id="BSPL01000017">
    <property type="protein sequence ID" value="GLS70923.1"/>
    <property type="molecule type" value="Genomic_DNA"/>
</dbReference>
<dbReference type="PANTHER" id="PTHR42681">
    <property type="entry name" value="MALONYL-COA-ACYL CARRIER PROTEIN TRANSACYLASE, MITOCHONDRIAL"/>
    <property type="match status" value="1"/>
</dbReference>
<dbReference type="SUPFAM" id="SSF52151">
    <property type="entry name" value="FabD/lysophospholipase-like"/>
    <property type="match status" value="1"/>
</dbReference>
<dbReference type="InterPro" id="IPR016036">
    <property type="entry name" value="Malonyl_transacylase_ACP-bd"/>
</dbReference>
<gene>
    <name evidence="2" type="ORF">GCM10007890_29360</name>
</gene>
<dbReference type="Proteomes" id="UP001157440">
    <property type="component" value="Unassembled WGS sequence"/>
</dbReference>
<dbReference type="PANTHER" id="PTHR42681:SF6">
    <property type="entry name" value="BLL0263 PROTEIN"/>
    <property type="match status" value="1"/>
</dbReference>
<dbReference type="InterPro" id="IPR016035">
    <property type="entry name" value="Acyl_Trfase/lysoPLipase"/>
</dbReference>
<feature type="domain" description="Malonyl-CoA:ACP transacylase (MAT)" evidence="1">
    <location>
        <begin position="6"/>
        <end position="304"/>
    </location>
</feature>
<evidence type="ECO:0000259" key="1">
    <source>
        <dbReference type="SMART" id="SM00827"/>
    </source>
</evidence>
<protein>
    <submittedName>
        <fullName evidence="2">ACP S-malonyltransferase</fullName>
    </submittedName>
</protein>
<proteinExistence type="predicted"/>
<dbReference type="GO" id="GO:0004314">
    <property type="term" value="F:[acyl-carrier-protein] S-malonyltransferase activity"/>
    <property type="evidence" value="ECO:0007669"/>
    <property type="project" value="TreeGrafter"/>
</dbReference>
<dbReference type="AlphaFoldDB" id="A0AA37TMP5"/>
<dbReference type="RefSeq" id="WP_238197469.1">
    <property type="nucleotide sequence ID" value="NZ_BPQZ01000019.1"/>
</dbReference>
<comment type="caution">
    <text evidence="2">The sequence shown here is derived from an EMBL/GenBank/DDBJ whole genome shotgun (WGS) entry which is preliminary data.</text>
</comment>
<dbReference type="GO" id="GO:0005829">
    <property type="term" value="C:cytosol"/>
    <property type="evidence" value="ECO:0007669"/>
    <property type="project" value="TreeGrafter"/>
</dbReference>
<dbReference type="InterPro" id="IPR014043">
    <property type="entry name" value="Acyl_transferase_dom"/>
</dbReference>
<organism evidence="2 3">
    <name type="scientific">Methylobacterium tardum</name>
    <dbReference type="NCBI Taxonomy" id="374432"/>
    <lineage>
        <taxon>Bacteria</taxon>
        <taxon>Pseudomonadati</taxon>
        <taxon>Pseudomonadota</taxon>
        <taxon>Alphaproteobacteria</taxon>
        <taxon>Hyphomicrobiales</taxon>
        <taxon>Methylobacteriaceae</taxon>
        <taxon>Methylobacterium</taxon>
    </lineage>
</organism>
<dbReference type="InterPro" id="IPR001227">
    <property type="entry name" value="Ac_transferase_dom_sf"/>
</dbReference>
<evidence type="ECO:0000313" key="2">
    <source>
        <dbReference type="EMBL" id="GLS70923.1"/>
    </source>
</evidence>
<sequence length="308" mass="31893">MTLALLLSGQGGQHPGMFNLTADRPEAQAIFDAAKPLLGGRDPRDVARTGGDELHANRTGQILCCVAALAAWNALGCARPARAIVAGYSIGDLAAWGVAGRFEPDVVLTLAARRAEAMDAATGQGFGLAGIRGLRLDVLDMLAARHGCYLAIRNAPDSGVVGGRRNALDAVCSEASGSGAQRAVILPVQTPSHTPLLSAATDAFRDILAAAKQVRPPAGAPRLISGLDGGAVFRAEEGLEKLAIQISRTIDWSACLEACGEYGADRVLELGPGHALATMARLALPEARVHALEEFRSIPGVVDWLSSG</sequence>
<dbReference type="InterPro" id="IPR050858">
    <property type="entry name" value="Mal-CoA-ACP_Trans/PKS_FabD"/>
</dbReference>
<reference evidence="3" key="1">
    <citation type="journal article" date="2019" name="Int. J. Syst. Evol. Microbiol.">
        <title>The Global Catalogue of Microorganisms (GCM) 10K type strain sequencing project: providing services to taxonomists for standard genome sequencing and annotation.</title>
        <authorList>
            <consortium name="The Broad Institute Genomics Platform"/>
            <consortium name="The Broad Institute Genome Sequencing Center for Infectious Disease"/>
            <person name="Wu L."/>
            <person name="Ma J."/>
        </authorList>
    </citation>
    <scope>NUCLEOTIDE SEQUENCE [LARGE SCALE GENOMIC DNA]</scope>
    <source>
        <strain evidence="3">NBRC 103632</strain>
    </source>
</reference>
<dbReference type="Gene3D" id="3.40.366.10">
    <property type="entry name" value="Malonyl-Coenzyme A Acyl Carrier Protein, domain 2"/>
    <property type="match status" value="1"/>
</dbReference>
<accession>A0AA37TMP5</accession>
<dbReference type="SUPFAM" id="SSF55048">
    <property type="entry name" value="Probable ACP-binding domain of malonyl-CoA ACP transacylase"/>
    <property type="match status" value="1"/>
</dbReference>
<name>A0AA37TMP5_9HYPH</name>